<dbReference type="AlphaFoldDB" id="X0ZK51"/>
<name>X0ZK51_9ZZZZ</name>
<dbReference type="EMBL" id="BART01001488">
    <property type="protein sequence ID" value="GAG69794.1"/>
    <property type="molecule type" value="Genomic_DNA"/>
</dbReference>
<gene>
    <name evidence="1" type="ORF">S01H4_05211</name>
</gene>
<organism evidence="1">
    <name type="scientific">marine sediment metagenome</name>
    <dbReference type="NCBI Taxonomy" id="412755"/>
    <lineage>
        <taxon>unclassified sequences</taxon>
        <taxon>metagenomes</taxon>
        <taxon>ecological metagenomes</taxon>
    </lineage>
</organism>
<feature type="non-terminal residue" evidence="1">
    <location>
        <position position="1"/>
    </location>
</feature>
<accession>X0ZK51</accession>
<proteinExistence type="predicted"/>
<protein>
    <submittedName>
        <fullName evidence="1">Uncharacterized protein</fullName>
    </submittedName>
</protein>
<reference evidence="1" key="1">
    <citation type="journal article" date="2014" name="Front. Microbiol.">
        <title>High frequency of phylogenetically diverse reductive dehalogenase-homologous genes in deep subseafloor sedimentary metagenomes.</title>
        <authorList>
            <person name="Kawai M."/>
            <person name="Futagami T."/>
            <person name="Toyoda A."/>
            <person name="Takaki Y."/>
            <person name="Nishi S."/>
            <person name="Hori S."/>
            <person name="Arai W."/>
            <person name="Tsubouchi T."/>
            <person name="Morono Y."/>
            <person name="Uchiyama I."/>
            <person name="Ito T."/>
            <person name="Fujiyama A."/>
            <person name="Inagaki F."/>
            <person name="Takami H."/>
        </authorList>
    </citation>
    <scope>NUCLEOTIDE SEQUENCE</scope>
    <source>
        <strain evidence="1">Expedition CK06-06</strain>
    </source>
</reference>
<evidence type="ECO:0000313" key="1">
    <source>
        <dbReference type="EMBL" id="GAG69794.1"/>
    </source>
</evidence>
<sequence length="30" mass="3190">TKDYLSSCYSLTPNLMGCPQSPPGGAQPLY</sequence>
<comment type="caution">
    <text evidence="1">The sequence shown here is derived from an EMBL/GenBank/DDBJ whole genome shotgun (WGS) entry which is preliminary data.</text>
</comment>